<dbReference type="NCBIfam" id="TIGR04176">
    <property type="entry name" value="MarR_EPS"/>
    <property type="match status" value="1"/>
</dbReference>
<dbReference type="Gene3D" id="1.10.10.10">
    <property type="entry name" value="Winged helix-like DNA-binding domain superfamily/Winged helix DNA-binding domain"/>
    <property type="match status" value="1"/>
</dbReference>
<evidence type="ECO:0000259" key="1">
    <source>
        <dbReference type="SMART" id="SM00347"/>
    </source>
</evidence>
<evidence type="ECO:0000313" key="3">
    <source>
        <dbReference type="Proteomes" id="UP000321039"/>
    </source>
</evidence>
<name>A0A5C8ZR68_9GAMM</name>
<protein>
    <submittedName>
        <fullName evidence="2">MarR family EPS-associated transcriptional regulator</fullName>
    </submittedName>
</protein>
<reference evidence="2 3" key="1">
    <citation type="submission" date="2019-08" db="EMBL/GenBank/DDBJ databases">
        <title>Parahaliea maris sp. nov., isolated from the surface seawater.</title>
        <authorList>
            <person name="Liu Y."/>
        </authorList>
    </citation>
    <scope>NUCLEOTIDE SEQUENCE [LARGE SCALE GENOMIC DNA]</scope>
    <source>
        <strain evidence="2 3">HSLHS9</strain>
    </source>
</reference>
<gene>
    <name evidence="2" type="ORF">FV139_17905</name>
</gene>
<sequence length="106" mass="12338">MKPSETHLRVLQTLEAQPELTQRELAEKLGVSLGRVNYCLRALVDKGWLKMENFQRSESKARYAYLLTPKGIAAKARLTARFLKMKMKEYEALKRDISELKRQLGR</sequence>
<accession>A0A5C8ZR68</accession>
<proteinExistence type="predicted"/>
<dbReference type="SMART" id="SM00347">
    <property type="entry name" value="HTH_MARR"/>
    <property type="match status" value="1"/>
</dbReference>
<dbReference type="Proteomes" id="UP000321039">
    <property type="component" value="Unassembled WGS sequence"/>
</dbReference>
<dbReference type="Pfam" id="PF13412">
    <property type="entry name" value="HTH_24"/>
    <property type="match status" value="1"/>
</dbReference>
<organism evidence="2 3">
    <name type="scientific">Parahaliea maris</name>
    <dbReference type="NCBI Taxonomy" id="2716870"/>
    <lineage>
        <taxon>Bacteria</taxon>
        <taxon>Pseudomonadati</taxon>
        <taxon>Pseudomonadota</taxon>
        <taxon>Gammaproteobacteria</taxon>
        <taxon>Cellvibrionales</taxon>
        <taxon>Halieaceae</taxon>
        <taxon>Parahaliea</taxon>
    </lineage>
</organism>
<dbReference type="InterPro" id="IPR026433">
    <property type="entry name" value="MarR_EPS"/>
</dbReference>
<feature type="domain" description="HTH marR-type" evidence="1">
    <location>
        <begin position="4"/>
        <end position="102"/>
    </location>
</feature>
<comment type="caution">
    <text evidence="2">The sequence shown here is derived from an EMBL/GenBank/DDBJ whole genome shotgun (WGS) entry which is preliminary data.</text>
</comment>
<dbReference type="InterPro" id="IPR036388">
    <property type="entry name" value="WH-like_DNA-bd_sf"/>
</dbReference>
<dbReference type="AlphaFoldDB" id="A0A5C8ZR68"/>
<keyword evidence="3" id="KW-1185">Reference proteome</keyword>
<dbReference type="InterPro" id="IPR000835">
    <property type="entry name" value="HTH_MarR-typ"/>
</dbReference>
<dbReference type="GO" id="GO:0003700">
    <property type="term" value="F:DNA-binding transcription factor activity"/>
    <property type="evidence" value="ECO:0007669"/>
    <property type="project" value="InterPro"/>
</dbReference>
<dbReference type="RefSeq" id="WP_148069843.1">
    <property type="nucleotide sequence ID" value="NZ_VRZA01000007.1"/>
</dbReference>
<evidence type="ECO:0000313" key="2">
    <source>
        <dbReference type="EMBL" id="TXS90845.1"/>
    </source>
</evidence>
<dbReference type="EMBL" id="VRZA01000007">
    <property type="protein sequence ID" value="TXS90845.1"/>
    <property type="molecule type" value="Genomic_DNA"/>
</dbReference>
<dbReference type="SUPFAM" id="SSF46785">
    <property type="entry name" value="Winged helix' DNA-binding domain"/>
    <property type="match status" value="1"/>
</dbReference>
<dbReference type="InterPro" id="IPR036390">
    <property type="entry name" value="WH_DNA-bd_sf"/>
</dbReference>